<keyword evidence="3" id="KW-0963">Cytoplasm</keyword>
<dbReference type="InterPro" id="IPR010169">
    <property type="entry name" value="AcOrn-deacetyl"/>
</dbReference>
<dbReference type="PROSITE" id="PS00758">
    <property type="entry name" value="ARGE_DAPE_CPG2_1"/>
    <property type="match status" value="1"/>
</dbReference>
<dbReference type="EMBL" id="CP021108">
    <property type="protein sequence ID" value="ARP81904.1"/>
    <property type="molecule type" value="Genomic_DNA"/>
</dbReference>
<dbReference type="GO" id="GO:0046872">
    <property type="term" value="F:metal ion binding"/>
    <property type="evidence" value="ECO:0007669"/>
    <property type="project" value="UniProtKB-KW"/>
</dbReference>
<evidence type="ECO:0000256" key="3">
    <source>
        <dbReference type="ARBA" id="ARBA00022490"/>
    </source>
</evidence>
<keyword evidence="6" id="KW-0479">Metal-binding</keyword>
<evidence type="ECO:0000256" key="6">
    <source>
        <dbReference type="ARBA" id="ARBA00022723"/>
    </source>
</evidence>
<dbReference type="RefSeq" id="WP_086065093.1">
    <property type="nucleotide sequence ID" value="NZ_CP021108.1"/>
</dbReference>
<comment type="similarity">
    <text evidence="2">Belongs to the peptidase M20A family. ArgE subfamily.</text>
</comment>
<protein>
    <submittedName>
        <fullName evidence="12">Acetylornithine deacetylase</fullName>
    </submittedName>
</protein>
<dbReference type="InterPro" id="IPR050072">
    <property type="entry name" value="Peptidase_M20A"/>
</dbReference>
<keyword evidence="5" id="KW-0028">Amino-acid biosynthesis</keyword>
<dbReference type="InterPro" id="IPR001261">
    <property type="entry name" value="ArgE/DapE_CS"/>
</dbReference>
<dbReference type="Pfam" id="PF01546">
    <property type="entry name" value="Peptidase_M20"/>
    <property type="match status" value="1"/>
</dbReference>
<dbReference type="PANTHER" id="PTHR43808:SF31">
    <property type="entry name" value="N-ACETYL-L-CITRULLINE DEACETYLASE"/>
    <property type="match status" value="1"/>
</dbReference>
<dbReference type="SUPFAM" id="SSF55031">
    <property type="entry name" value="Bacterial exopeptidase dimerisation domain"/>
    <property type="match status" value="1"/>
</dbReference>
<evidence type="ECO:0000313" key="12">
    <source>
        <dbReference type="EMBL" id="ARP81904.1"/>
    </source>
</evidence>
<gene>
    <name evidence="12" type="ORF">CAL12_14500</name>
</gene>
<feature type="domain" description="Peptidase M20 dimerisation" evidence="11">
    <location>
        <begin position="176"/>
        <end position="284"/>
    </location>
</feature>
<keyword evidence="8" id="KW-0862">Zinc</keyword>
<dbReference type="InterPro" id="IPR036264">
    <property type="entry name" value="Bact_exopeptidase_dim_dom"/>
</dbReference>
<keyword evidence="4" id="KW-0055">Arginine biosynthesis</keyword>
<evidence type="ECO:0000256" key="4">
    <source>
        <dbReference type="ARBA" id="ARBA00022571"/>
    </source>
</evidence>
<evidence type="ECO:0000259" key="11">
    <source>
        <dbReference type="Pfam" id="PF07687"/>
    </source>
</evidence>
<dbReference type="PANTHER" id="PTHR43808">
    <property type="entry name" value="ACETYLORNITHINE DEACETYLASE"/>
    <property type="match status" value="1"/>
</dbReference>
<dbReference type="InterPro" id="IPR011650">
    <property type="entry name" value="Peptidase_M20_dimer"/>
</dbReference>
<evidence type="ECO:0000256" key="8">
    <source>
        <dbReference type="ARBA" id="ARBA00022833"/>
    </source>
</evidence>
<evidence type="ECO:0000256" key="2">
    <source>
        <dbReference type="ARBA" id="ARBA00005691"/>
    </source>
</evidence>
<dbReference type="GO" id="GO:0006526">
    <property type="term" value="P:L-arginine biosynthetic process"/>
    <property type="evidence" value="ECO:0007669"/>
    <property type="project" value="UniProtKB-KW"/>
</dbReference>
<dbReference type="STRING" id="1416806.CAL12_14500"/>
<dbReference type="Pfam" id="PF07687">
    <property type="entry name" value="M20_dimer"/>
    <property type="match status" value="1"/>
</dbReference>
<keyword evidence="9" id="KW-0170">Cobalt</keyword>
<dbReference type="Proteomes" id="UP000194151">
    <property type="component" value="Chromosome"/>
</dbReference>
<keyword evidence="13" id="KW-1185">Reference proteome</keyword>
<dbReference type="NCBIfam" id="NF005710">
    <property type="entry name" value="PRK07522.1"/>
    <property type="match status" value="1"/>
</dbReference>
<comment type="cofactor">
    <cofactor evidence="1">
        <name>Zn(2+)</name>
        <dbReference type="ChEBI" id="CHEBI:29105"/>
    </cofactor>
</comment>
<dbReference type="AlphaFoldDB" id="A0A1W6YLP7"/>
<name>A0A1W6YLP7_9BORD</name>
<keyword evidence="7" id="KW-0378">Hydrolase</keyword>
<dbReference type="SUPFAM" id="SSF53187">
    <property type="entry name" value="Zn-dependent exopeptidases"/>
    <property type="match status" value="1"/>
</dbReference>
<evidence type="ECO:0000256" key="1">
    <source>
        <dbReference type="ARBA" id="ARBA00001947"/>
    </source>
</evidence>
<dbReference type="PROSITE" id="PS00759">
    <property type="entry name" value="ARGE_DAPE_CPG2_2"/>
    <property type="match status" value="1"/>
</dbReference>
<accession>A0A1W6YLP7</accession>
<dbReference type="GO" id="GO:0008777">
    <property type="term" value="F:acetylornithine deacetylase activity"/>
    <property type="evidence" value="ECO:0007669"/>
    <property type="project" value="TreeGrafter"/>
</dbReference>
<dbReference type="InterPro" id="IPR002933">
    <property type="entry name" value="Peptidase_M20"/>
</dbReference>
<dbReference type="KEGG" id="bgv:CAL12_14500"/>
<evidence type="ECO:0000256" key="7">
    <source>
        <dbReference type="ARBA" id="ARBA00022801"/>
    </source>
</evidence>
<dbReference type="OrthoDB" id="3665926at2"/>
<dbReference type="Gene3D" id="3.30.70.360">
    <property type="match status" value="1"/>
</dbReference>
<organism evidence="12 13">
    <name type="scientific">Bordetella genomosp. 8</name>
    <dbReference type="NCBI Taxonomy" id="1416806"/>
    <lineage>
        <taxon>Bacteria</taxon>
        <taxon>Pseudomonadati</taxon>
        <taxon>Pseudomonadota</taxon>
        <taxon>Betaproteobacteria</taxon>
        <taxon>Burkholderiales</taxon>
        <taxon>Alcaligenaceae</taxon>
        <taxon>Bordetella</taxon>
    </lineage>
</organism>
<dbReference type="Gene3D" id="3.40.630.10">
    <property type="entry name" value="Zn peptidases"/>
    <property type="match status" value="1"/>
</dbReference>
<proteinExistence type="inferred from homology"/>
<evidence type="ECO:0000256" key="5">
    <source>
        <dbReference type="ARBA" id="ARBA00022605"/>
    </source>
</evidence>
<evidence type="ECO:0000256" key="10">
    <source>
        <dbReference type="SAM" id="MobiDB-lite"/>
    </source>
</evidence>
<evidence type="ECO:0000256" key="9">
    <source>
        <dbReference type="ARBA" id="ARBA00023285"/>
    </source>
</evidence>
<sequence>MSKPAPTTSLDLLRELIAFPSVTLTPNADLMARVRELLGAAGIDSMLVPDPDDASRCNLFATVGPRDLPGVMLSGHTDVVPTKGQPWTTPPFEATEKDGRLYGRGSADMKGFVACAVMAMIHAARRPLRRPLHLALSFDEEIGCVGVRHLIRALADMRPAPALVIVGEPTLMKIGTGHKGKAAYRALCCGQAGHSGLAPRFVNAIHTATDLVAALRDVQRDLSASGPREDGYAIPYSTIHAGTIRGGTALNIVPQECEVNFEIRNVMEDDPADILARVLERTQARMREAQALPDAAPPQVDIVNAYPGLSTAEDTPAVRLLASLLPKGTARTKVAFGTEGGLFRQQWTDTPVLVCGPGSIEVAHKADEYVELAQIDACDLMMARLTDYLCVNESLS</sequence>
<dbReference type="NCBIfam" id="TIGR01892">
    <property type="entry name" value="AcOrn-deacetyl"/>
    <property type="match status" value="1"/>
</dbReference>
<feature type="region of interest" description="Disordered" evidence="10">
    <location>
        <begin position="79"/>
        <end position="99"/>
    </location>
</feature>
<evidence type="ECO:0000313" key="13">
    <source>
        <dbReference type="Proteomes" id="UP000194151"/>
    </source>
</evidence>
<reference evidence="12 13" key="1">
    <citation type="submission" date="2017-05" db="EMBL/GenBank/DDBJ databases">
        <title>Complete and WGS of Bordetella genogroups.</title>
        <authorList>
            <person name="Spilker T."/>
            <person name="LiPuma J."/>
        </authorList>
    </citation>
    <scope>NUCLEOTIDE SEQUENCE [LARGE SCALE GENOMIC DNA]</scope>
    <source>
        <strain evidence="12 13">AU19157</strain>
    </source>
</reference>
<dbReference type="CDD" id="cd03894">
    <property type="entry name" value="M20_ArgE"/>
    <property type="match status" value="1"/>
</dbReference>